<organism evidence="1 2">
    <name type="scientific">Pandoraea fibrosis</name>
    <dbReference type="NCBI Taxonomy" id="1891094"/>
    <lineage>
        <taxon>Bacteria</taxon>
        <taxon>Pseudomonadati</taxon>
        <taxon>Pseudomonadota</taxon>
        <taxon>Betaproteobacteria</taxon>
        <taxon>Burkholderiales</taxon>
        <taxon>Burkholderiaceae</taxon>
        <taxon>Pandoraea</taxon>
    </lineage>
</organism>
<dbReference type="EMBL" id="CP047385">
    <property type="protein sequence ID" value="QHF12012.1"/>
    <property type="molecule type" value="Genomic_DNA"/>
</dbReference>
<sequence length="378" mass="42159">MSNHHFRTRAAERLARDSVRTLFENGGWEIEEGRADDKGADFVLTSPHGEKYHAVLKALTEGRTDRVIPLFSQALLESRAHANASEEKFRPAVLLWVGVASPTLVNKVRDFQHTYGEGEPIALLSDTPLYVDFPGLEANEPSAAMRRMSHSAPPTLVLSDLAQWMLKLLLASDIKRDNLINAPERTYRTATELAREADVSVMTATRLVNALKEENLVEFAPHLRIIQRRKLAQRWKAAYAKPAVSVPMKFLASGVPEEQLRKTLKREEGATLGQFSAAHALGVGHVNGATATLWVPDLITSENWRGLRRAREGERPDFILKQHPYPNSLLRGRVMRDGIWVSDVIQTWLDVSADPRRGAEQAAELEHGVLAKIAGEKV</sequence>
<accession>A0ABX6HMC0</accession>
<protein>
    <submittedName>
        <fullName evidence="1">RpiR family transcriptional regulator</fullName>
    </submittedName>
</protein>
<name>A0ABX6HMC0_9BURK</name>
<evidence type="ECO:0000313" key="1">
    <source>
        <dbReference type="EMBL" id="QHF12012.1"/>
    </source>
</evidence>
<evidence type="ECO:0000313" key="2">
    <source>
        <dbReference type="Proteomes" id="UP000035080"/>
    </source>
</evidence>
<keyword evidence="2" id="KW-1185">Reference proteome</keyword>
<reference evidence="1 2" key="1">
    <citation type="journal article" date="2015" name="Genome Announc.">
        <title>Genome Sequences of Two Pandoraea pnomenusa Isolates Recovered 11 Months Apart from a Cystic Fibrosis Patient.</title>
        <authorList>
            <person name="Ee R."/>
            <person name="Ambrose M."/>
            <person name="Lazenby J."/>
            <person name="Williams P."/>
            <person name="Chan K.G."/>
            <person name="Roddam L."/>
        </authorList>
    </citation>
    <scope>NUCLEOTIDE SEQUENCE [LARGE SCALE GENOMIC DNA]</scope>
    <source>
        <strain evidence="1 2">6399</strain>
    </source>
</reference>
<dbReference type="Proteomes" id="UP000035080">
    <property type="component" value="Chromosome"/>
</dbReference>
<proteinExistence type="predicted"/>
<gene>
    <name evidence="1" type="ORF">PI93_004620</name>
</gene>